<dbReference type="EMBL" id="JAYMYQ010000002">
    <property type="protein sequence ID" value="KAK7350455.1"/>
    <property type="molecule type" value="Genomic_DNA"/>
</dbReference>
<gene>
    <name evidence="1" type="ORF">VNO77_09117</name>
</gene>
<sequence length="80" mass="8811">MQGLDQILTHLLTYLGCLRFVHLHTLFLVLAKAAKGTPFSMILRALLACSTSHSLPVLPVYVDTSKAPKRTPSLPLQLLE</sequence>
<accession>A0AAN9M8Y3</accession>
<comment type="caution">
    <text evidence="1">The sequence shown here is derived from an EMBL/GenBank/DDBJ whole genome shotgun (WGS) entry which is preliminary data.</text>
</comment>
<organism evidence="1 2">
    <name type="scientific">Canavalia gladiata</name>
    <name type="common">Sword bean</name>
    <name type="synonym">Dolichos gladiatus</name>
    <dbReference type="NCBI Taxonomy" id="3824"/>
    <lineage>
        <taxon>Eukaryota</taxon>
        <taxon>Viridiplantae</taxon>
        <taxon>Streptophyta</taxon>
        <taxon>Embryophyta</taxon>
        <taxon>Tracheophyta</taxon>
        <taxon>Spermatophyta</taxon>
        <taxon>Magnoliopsida</taxon>
        <taxon>eudicotyledons</taxon>
        <taxon>Gunneridae</taxon>
        <taxon>Pentapetalae</taxon>
        <taxon>rosids</taxon>
        <taxon>fabids</taxon>
        <taxon>Fabales</taxon>
        <taxon>Fabaceae</taxon>
        <taxon>Papilionoideae</taxon>
        <taxon>50 kb inversion clade</taxon>
        <taxon>NPAAA clade</taxon>
        <taxon>indigoferoid/millettioid clade</taxon>
        <taxon>Phaseoleae</taxon>
        <taxon>Canavalia</taxon>
    </lineage>
</organism>
<keyword evidence="2" id="KW-1185">Reference proteome</keyword>
<evidence type="ECO:0000313" key="1">
    <source>
        <dbReference type="EMBL" id="KAK7350455.1"/>
    </source>
</evidence>
<dbReference type="Proteomes" id="UP001367508">
    <property type="component" value="Unassembled WGS sequence"/>
</dbReference>
<reference evidence="1 2" key="1">
    <citation type="submission" date="2024-01" db="EMBL/GenBank/DDBJ databases">
        <title>The genomes of 5 underutilized Papilionoideae crops provide insights into root nodulation and disease resistanc.</title>
        <authorList>
            <person name="Jiang F."/>
        </authorList>
    </citation>
    <scope>NUCLEOTIDE SEQUENCE [LARGE SCALE GENOMIC DNA]</scope>
    <source>
        <strain evidence="1">LVBAO_FW01</strain>
        <tissue evidence="1">Leaves</tissue>
    </source>
</reference>
<protein>
    <submittedName>
        <fullName evidence="1">Uncharacterized protein</fullName>
    </submittedName>
</protein>
<proteinExistence type="predicted"/>
<evidence type="ECO:0000313" key="2">
    <source>
        <dbReference type="Proteomes" id="UP001367508"/>
    </source>
</evidence>
<name>A0AAN9M8Y3_CANGL</name>
<dbReference type="AlphaFoldDB" id="A0AAN9M8Y3"/>